<dbReference type="Gene3D" id="1.20.1250.20">
    <property type="entry name" value="MFS general substrate transporter like domains"/>
    <property type="match status" value="1"/>
</dbReference>
<proteinExistence type="inferred from homology"/>
<evidence type="ECO:0000256" key="5">
    <source>
        <dbReference type="ARBA" id="ARBA00023136"/>
    </source>
</evidence>
<evidence type="ECO:0000256" key="2">
    <source>
        <dbReference type="ARBA" id="ARBA00005982"/>
    </source>
</evidence>
<name>A0A7J7L6G9_9MAGN</name>
<evidence type="ECO:0000313" key="8">
    <source>
        <dbReference type="Proteomes" id="UP000541444"/>
    </source>
</evidence>
<evidence type="ECO:0000256" key="1">
    <source>
        <dbReference type="ARBA" id="ARBA00004141"/>
    </source>
</evidence>
<comment type="subcellular location">
    <subcellularLocation>
        <location evidence="1">Membrane</location>
        <topology evidence="1">Multi-pass membrane protein</topology>
    </subcellularLocation>
</comment>
<evidence type="ECO:0000256" key="3">
    <source>
        <dbReference type="ARBA" id="ARBA00022692"/>
    </source>
</evidence>
<protein>
    <submittedName>
        <fullName evidence="7">Uncharacterized protein</fullName>
    </submittedName>
</protein>
<dbReference type="AlphaFoldDB" id="A0A7J7L6G9"/>
<keyword evidence="3 6" id="KW-0812">Transmembrane</keyword>
<dbReference type="PANTHER" id="PTHR11654">
    <property type="entry name" value="OLIGOPEPTIDE TRANSPORTER-RELATED"/>
    <property type="match status" value="1"/>
</dbReference>
<keyword evidence="5 6" id="KW-0472">Membrane</keyword>
<feature type="transmembrane region" description="Helical" evidence="6">
    <location>
        <begin position="41"/>
        <end position="62"/>
    </location>
</feature>
<keyword evidence="4 6" id="KW-1133">Transmembrane helix</keyword>
<dbReference type="InterPro" id="IPR000109">
    <property type="entry name" value="POT_fam"/>
</dbReference>
<organism evidence="7 8">
    <name type="scientific">Kingdonia uniflora</name>
    <dbReference type="NCBI Taxonomy" id="39325"/>
    <lineage>
        <taxon>Eukaryota</taxon>
        <taxon>Viridiplantae</taxon>
        <taxon>Streptophyta</taxon>
        <taxon>Embryophyta</taxon>
        <taxon>Tracheophyta</taxon>
        <taxon>Spermatophyta</taxon>
        <taxon>Magnoliopsida</taxon>
        <taxon>Ranunculales</taxon>
        <taxon>Circaeasteraceae</taxon>
        <taxon>Kingdonia</taxon>
    </lineage>
</organism>
<reference evidence="7 8" key="1">
    <citation type="journal article" date="2020" name="IScience">
        <title>Genome Sequencing of the Endangered Kingdonia uniflora (Circaeasteraceae, Ranunculales) Reveals Potential Mechanisms of Evolutionary Specialization.</title>
        <authorList>
            <person name="Sun Y."/>
            <person name="Deng T."/>
            <person name="Zhang A."/>
            <person name="Moore M.J."/>
            <person name="Landis J.B."/>
            <person name="Lin N."/>
            <person name="Zhang H."/>
            <person name="Zhang X."/>
            <person name="Huang J."/>
            <person name="Zhang X."/>
            <person name="Sun H."/>
            <person name="Wang H."/>
        </authorList>
    </citation>
    <scope>NUCLEOTIDE SEQUENCE [LARGE SCALE GENOMIC DNA]</scope>
    <source>
        <strain evidence="7">TB1705</strain>
        <tissue evidence="7">Leaf</tissue>
    </source>
</reference>
<dbReference type="Proteomes" id="UP000541444">
    <property type="component" value="Unassembled WGS sequence"/>
</dbReference>
<evidence type="ECO:0000256" key="4">
    <source>
        <dbReference type="ARBA" id="ARBA00022989"/>
    </source>
</evidence>
<evidence type="ECO:0000313" key="7">
    <source>
        <dbReference type="EMBL" id="KAF6138231.1"/>
    </source>
</evidence>
<keyword evidence="8" id="KW-1185">Reference proteome</keyword>
<sequence>MAMGVAAVVENIRLGVAIQEGFLDNPTAVIELSASWLIPQFVILGAIEAFAGVGQIEFYYSLLRKSIASFAMPFQTLGTAFFGFVGSLLIRIVNAVTSSGGRYWLYEYCGVGHPIVSNTLKMTSYPRLKAWEKGNRKKTNNQAENLFTISRYLIDHRTIESINWHPWDTFTALELDDVYIAPALSCKWMPLQVPNRNFEYYLGDRC</sequence>
<feature type="transmembrane region" description="Helical" evidence="6">
    <location>
        <begin position="74"/>
        <end position="93"/>
    </location>
</feature>
<dbReference type="OrthoDB" id="8904098at2759"/>
<dbReference type="Pfam" id="PF00854">
    <property type="entry name" value="PTR2"/>
    <property type="match status" value="1"/>
</dbReference>
<comment type="similarity">
    <text evidence="2">Belongs to the major facilitator superfamily. Proton-dependent oligopeptide transporter (POT/PTR) (TC 2.A.17) family.</text>
</comment>
<accession>A0A7J7L6G9</accession>
<dbReference type="EMBL" id="JACGCM010002611">
    <property type="protein sequence ID" value="KAF6138231.1"/>
    <property type="molecule type" value="Genomic_DNA"/>
</dbReference>
<dbReference type="GO" id="GO:0022857">
    <property type="term" value="F:transmembrane transporter activity"/>
    <property type="evidence" value="ECO:0007669"/>
    <property type="project" value="InterPro"/>
</dbReference>
<gene>
    <name evidence="7" type="ORF">GIB67_011071</name>
</gene>
<evidence type="ECO:0000256" key="6">
    <source>
        <dbReference type="SAM" id="Phobius"/>
    </source>
</evidence>
<comment type="caution">
    <text evidence="7">The sequence shown here is derived from an EMBL/GenBank/DDBJ whole genome shotgun (WGS) entry which is preliminary data.</text>
</comment>
<dbReference type="GO" id="GO:0016020">
    <property type="term" value="C:membrane"/>
    <property type="evidence" value="ECO:0007669"/>
    <property type="project" value="UniProtKB-SubCell"/>
</dbReference>
<dbReference type="InterPro" id="IPR036259">
    <property type="entry name" value="MFS_trans_sf"/>
</dbReference>